<dbReference type="GO" id="GO:0008865">
    <property type="term" value="F:fructokinase activity"/>
    <property type="evidence" value="ECO:0007669"/>
    <property type="project" value="RHEA"/>
</dbReference>
<proteinExistence type="inferred from homology"/>
<keyword evidence="5 12" id="KW-0547">Nucleotide-binding</keyword>
<dbReference type="FunFam" id="3.30.420.40:FF:000034">
    <property type="entry name" value="Phosphotransferase"/>
    <property type="match status" value="1"/>
</dbReference>
<dbReference type="PANTHER" id="PTHR19443:SF19">
    <property type="entry name" value="HEXOKINASE-10"/>
    <property type="match status" value="1"/>
</dbReference>
<accession>A0A3L6EEY6</accession>
<comment type="catalytic activity">
    <reaction evidence="10">
        <text>D-fructose + ATP = D-fructose 6-phosphate + ADP + H(+)</text>
        <dbReference type="Rhea" id="RHEA:16125"/>
        <dbReference type="ChEBI" id="CHEBI:15378"/>
        <dbReference type="ChEBI" id="CHEBI:30616"/>
        <dbReference type="ChEBI" id="CHEBI:37721"/>
        <dbReference type="ChEBI" id="CHEBI:61527"/>
        <dbReference type="ChEBI" id="CHEBI:456216"/>
        <dbReference type="EC" id="2.7.1.1"/>
    </reaction>
    <physiologicalReaction direction="left-to-right" evidence="10">
        <dbReference type="Rhea" id="RHEA:16126"/>
    </physiologicalReaction>
</comment>
<dbReference type="GO" id="GO:0004340">
    <property type="term" value="F:glucokinase activity"/>
    <property type="evidence" value="ECO:0007669"/>
    <property type="project" value="RHEA"/>
</dbReference>
<dbReference type="InterPro" id="IPR043129">
    <property type="entry name" value="ATPase_NBD"/>
</dbReference>
<evidence type="ECO:0000256" key="6">
    <source>
        <dbReference type="ARBA" id="ARBA00022777"/>
    </source>
</evidence>
<dbReference type="Pfam" id="PF00349">
    <property type="entry name" value="Hexokinase_1"/>
    <property type="match status" value="1"/>
</dbReference>
<dbReference type="PRINTS" id="PR00475">
    <property type="entry name" value="HEXOKINASE"/>
</dbReference>
<evidence type="ECO:0000256" key="3">
    <source>
        <dbReference type="ARBA" id="ARBA00009225"/>
    </source>
</evidence>
<comment type="similarity">
    <text evidence="3 12">Belongs to the hexokinase family.</text>
</comment>
<dbReference type="InterPro" id="IPR001312">
    <property type="entry name" value="Hexokinase"/>
</dbReference>
<evidence type="ECO:0000256" key="5">
    <source>
        <dbReference type="ARBA" id="ARBA00022741"/>
    </source>
</evidence>
<dbReference type="Pfam" id="PF03727">
    <property type="entry name" value="Hexokinase_2"/>
    <property type="match status" value="1"/>
</dbReference>
<name>A0A3L6EEY6_MAIZE</name>
<keyword evidence="6 12" id="KW-0418">Kinase</keyword>
<evidence type="ECO:0000256" key="11">
    <source>
        <dbReference type="ARBA" id="ARBA00048160"/>
    </source>
</evidence>
<reference evidence="15" key="1">
    <citation type="journal article" date="2018" name="Nat. Genet.">
        <title>Extensive intraspecific gene order and gene structural variations between Mo17 and other maize genomes.</title>
        <authorList>
            <person name="Sun S."/>
            <person name="Zhou Y."/>
            <person name="Chen J."/>
            <person name="Shi J."/>
            <person name="Zhao H."/>
            <person name="Zhao H."/>
            <person name="Song W."/>
            <person name="Zhang M."/>
            <person name="Cui Y."/>
            <person name="Dong X."/>
            <person name="Liu H."/>
            <person name="Ma X."/>
            <person name="Jiao Y."/>
            <person name="Wang B."/>
            <person name="Wei X."/>
            <person name="Stein J.C."/>
            <person name="Glaubitz J.C."/>
            <person name="Lu F."/>
            <person name="Yu G."/>
            <person name="Liang C."/>
            <person name="Fengler K."/>
            <person name="Li B."/>
            <person name="Rafalski A."/>
            <person name="Schnable P.S."/>
            <person name="Ware D.H."/>
            <person name="Buckler E.S."/>
            <person name="Lai J."/>
        </authorList>
    </citation>
    <scope>NUCLEOTIDE SEQUENCE [LARGE SCALE GENOMIC DNA]</scope>
    <source>
        <tissue evidence="15">Seedling</tissue>
    </source>
</reference>
<dbReference type="EMBL" id="NCVQ01000007">
    <property type="protein sequence ID" value="PWZ19606.1"/>
    <property type="molecule type" value="Genomic_DNA"/>
</dbReference>
<evidence type="ECO:0000256" key="10">
    <source>
        <dbReference type="ARBA" id="ARBA00047905"/>
    </source>
</evidence>
<comment type="pathway">
    <text evidence="2">Carbohydrate metabolism; hexose metabolism.</text>
</comment>
<dbReference type="GO" id="GO:0006096">
    <property type="term" value="P:glycolytic process"/>
    <property type="evidence" value="ECO:0007669"/>
    <property type="project" value="UniProtKB-UniPathway"/>
</dbReference>
<evidence type="ECO:0000256" key="4">
    <source>
        <dbReference type="ARBA" id="ARBA00022679"/>
    </source>
</evidence>
<keyword evidence="8 12" id="KW-0324">Glycolysis</keyword>
<gene>
    <name evidence="15" type="primary">HXK10</name>
    <name evidence="15" type="ORF">Zm00014a_036440</name>
</gene>
<dbReference type="PROSITE" id="PS51748">
    <property type="entry name" value="HEXOKINASE_2"/>
    <property type="match status" value="1"/>
</dbReference>
<dbReference type="ExpressionAtlas" id="A0A3L6EEY6">
    <property type="expression patterns" value="baseline"/>
</dbReference>
<evidence type="ECO:0000259" key="14">
    <source>
        <dbReference type="Pfam" id="PF03727"/>
    </source>
</evidence>
<dbReference type="InterPro" id="IPR022673">
    <property type="entry name" value="Hexokinase_C"/>
</dbReference>
<dbReference type="PROSITE" id="PS00378">
    <property type="entry name" value="HEXOKINASE_1"/>
    <property type="match status" value="1"/>
</dbReference>
<dbReference type="PANTHER" id="PTHR19443">
    <property type="entry name" value="HEXOKINASE"/>
    <property type="match status" value="1"/>
</dbReference>
<feature type="domain" description="Hexokinase N-terminal" evidence="13">
    <location>
        <begin position="43"/>
        <end position="236"/>
    </location>
</feature>
<dbReference type="InterPro" id="IPR022672">
    <property type="entry name" value="Hexokinase_N"/>
</dbReference>
<keyword evidence="4 12" id="KW-0808">Transferase</keyword>
<dbReference type="GO" id="GO:0019318">
    <property type="term" value="P:hexose metabolic process"/>
    <property type="evidence" value="ECO:0007669"/>
    <property type="project" value="UniProtKB-UniPathway"/>
</dbReference>
<evidence type="ECO:0000259" key="13">
    <source>
        <dbReference type="Pfam" id="PF00349"/>
    </source>
</evidence>
<evidence type="ECO:0000256" key="12">
    <source>
        <dbReference type="RuleBase" id="RU362007"/>
    </source>
</evidence>
<comment type="pathway">
    <text evidence="1">Carbohydrate degradation; glycolysis; D-glyceraldehyde 3-phosphate and glycerone phosphate from D-glucose: step 1/4.</text>
</comment>
<dbReference type="GO" id="GO:0005524">
    <property type="term" value="F:ATP binding"/>
    <property type="evidence" value="ECO:0007669"/>
    <property type="project" value="UniProtKB-UniRule"/>
</dbReference>
<protein>
    <recommendedName>
        <fullName evidence="12">Phosphotransferase</fullName>
        <ecNumber evidence="12">2.7.1.-</ecNumber>
    </recommendedName>
</protein>
<comment type="catalytic activity">
    <reaction evidence="11">
        <text>D-glucose + ATP = D-glucose 6-phosphate + ADP + H(+)</text>
        <dbReference type="Rhea" id="RHEA:17825"/>
        <dbReference type="ChEBI" id="CHEBI:4167"/>
        <dbReference type="ChEBI" id="CHEBI:15378"/>
        <dbReference type="ChEBI" id="CHEBI:30616"/>
        <dbReference type="ChEBI" id="CHEBI:61548"/>
        <dbReference type="ChEBI" id="CHEBI:456216"/>
        <dbReference type="EC" id="2.7.1.1"/>
    </reaction>
    <physiologicalReaction direction="left-to-right" evidence="11">
        <dbReference type="Rhea" id="RHEA:17826"/>
    </physiologicalReaction>
</comment>
<dbReference type="Gene3D" id="3.30.420.40">
    <property type="match status" value="1"/>
</dbReference>
<sequence length="503" mass="54274">MGKAQWLSVALGCAAAVTCAVATTLVARRAVARSRWSRAVAVVRRFEEDCATPTERLQRIVNSLSVEMFAGLASEGASKVRMLLTCVDTLPDGSEEGVYYSVDLGGTSFRVMKLELGPGSTIINKKIEHQPIPEDLTKGTSEDLFNLIALALKNFIGREGGGDEGRALGFTFSFPVRHISISSGSLIRWTKEFSIEEAVEKDVAQCLNEALVRNGLNLQVTALVNNAVGTLAMGHYYDEDTVAAVVIGAGTNASYIERNAAIAKSEGLLDRSDDITVVNVEWGSFRSPLIPLTPYDICTSEAKRNQYDQAFEKMISGVYLGEIARLVFQGMAQESDLFGSSVNCLSTPFVLSTPSLAAIREDDSPDLRVVGRVLEEHLKMQDVPMKTRRLVVRVCDIVTRRAARLAAAGIVAVLQKIGRDGSLCGTTLVRKIRGEPKRSVVAIEGGLYQGYSVFKEYVNEAVDEILGDEIASTVSLRVMEDGSVIGAALVAASYSSSARKNSV</sequence>
<evidence type="ECO:0000313" key="15">
    <source>
        <dbReference type="EMBL" id="PWZ19606.1"/>
    </source>
</evidence>
<keyword evidence="7 12" id="KW-0067">ATP-binding</keyword>
<evidence type="ECO:0000256" key="2">
    <source>
        <dbReference type="ARBA" id="ARBA00005028"/>
    </source>
</evidence>
<dbReference type="AlphaFoldDB" id="A0A3L6EEY6"/>
<dbReference type="GO" id="GO:0005536">
    <property type="term" value="F:D-glucose binding"/>
    <property type="evidence" value="ECO:0007669"/>
    <property type="project" value="InterPro"/>
</dbReference>
<evidence type="ECO:0000256" key="8">
    <source>
        <dbReference type="ARBA" id="ARBA00023152"/>
    </source>
</evidence>
<comment type="catalytic activity">
    <reaction evidence="9">
        <text>a D-hexose + ATP = a D-hexose 6-phosphate + ADP + H(+)</text>
        <dbReference type="Rhea" id="RHEA:22740"/>
        <dbReference type="ChEBI" id="CHEBI:4194"/>
        <dbReference type="ChEBI" id="CHEBI:15378"/>
        <dbReference type="ChEBI" id="CHEBI:30616"/>
        <dbReference type="ChEBI" id="CHEBI:229467"/>
        <dbReference type="ChEBI" id="CHEBI:456216"/>
        <dbReference type="EC" id="2.7.1.1"/>
    </reaction>
    <physiologicalReaction direction="left-to-right" evidence="9">
        <dbReference type="Rhea" id="RHEA:22741"/>
    </physiologicalReaction>
</comment>
<dbReference type="SUPFAM" id="SSF53067">
    <property type="entry name" value="Actin-like ATPase domain"/>
    <property type="match status" value="2"/>
</dbReference>
<dbReference type="Gene3D" id="3.40.367.20">
    <property type="match status" value="1"/>
</dbReference>
<dbReference type="GO" id="GO:0001678">
    <property type="term" value="P:intracellular glucose homeostasis"/>
    <property type="evidence" value="ECO:0007669"/>
    <property type="project" value="InterPro"/>
</dbReference>
<comment type="caution">
    <text evidence="15">The sequence shown here is derived from an EMBL/GenBank/DDBJ whole genome shotgun (WGS) entry which is preliminary data.</text>
</comment>
<feature type="domain" description="Hexokinase C-terminal" evidence="14">
    <location>
        <begin position="243"/>
        <end position="492"/>
    </location>
</feature>
<dbReference type="UniPathway" id="UPA00242"/>
<dbReference type="InterPro" id="IPR019807">
    <property type="entry name" value="Hexokinase_BS"/>
</dbReference>
<dbReference type="Proteomes" id="UP000251960">
    <property type="component" value="Chromosome 6"/>
</dbReference>
<evidence type="ECO:0000256" key="7">
    <source>
        <dbReference type="ARBA" id="ARBA00022840"/>
    </source>
</evidence>
<evidence type="ECO:0000256" key="1">
    <source>
        <dbReference type="ARBA" id="ARBA00004888"/>
    </source>
</evidence>
<evidence type="ECO:0000256" key="9">
    <source>
        <dbReference type="ARBA" id="ARBA00044613"/>
    </source>
</evidence>
<dbReference type="EC" id="2.7.1.-" evidence="12"/>
<dbReference type="UniPathway" id="UPA00109">
    <property type="reaction ID" value="UER00180"/>
</dbReference>
<organism evidence="15">
    <name type="scientific">Zea mays</name>
    <name type="common">Maize</name>
    <dbReference type="NCBI Taxonomy" id="4577"/>
    <lineage>
        <taxon>Eukaryota</taxon>
        <taxon>Viridiplantae</taxon>
        <taxon>Streptophyta</taxon>
        <taxon>Embryophyta</taxon>
        <taxon>Tracheophyta</taxon>
        <taxon>Spermatophyta</taxon>
        <taxon>Magnoliopsida</taxon>
        <taxon>Liliopsida</taxon>
        <taxon>Poales</taxon>
        <taxon>Poaceae</taxon>
        <taxon>PACMAD clade</taxon>
        <taxon>Panicoideae</taxon>
        <taxon>Andropogonodae</taxon>
        <taxon>Andropogoneae</taxon>
        <taxon>Tripsacinae</taxon>
        <taxon>Zea</taxon>
    </lineage>
</organism>